<dbReference type="PANTHER" id="PTHR45947">
    <property type="entry name" value="SULFOQUINOVOSYL TRANSFERASE SQD2"/>
    <property type="match status" value="1"/>
</dbReference>
<dbReference type="Proteomes" id="UP000198640">
    <property type="component" value="Unassembled WGS sequence"/>
</dbReference>
<dbReference type="STRING" id="44576.SAMN05421881_10806"/>
<evidence type="ECO:0000259" key="1">
    <source>
        <dbReference type="Pfam" id="PF13439"/>
    </source>
</evidence>
<proteinExistence type="predicted"/>
<accession>A0A1H3NSX4</accession>
<evidence type="ECO:0000313" key="2">
    <source>
        <dbReference type="EMBL" id="SDY92026.1"/>
    </source>
</evidence>
<dbReference type="Pfam" id="PF13439">
    <property type="entry name" value="Glyco_transf_4"/>
    <property type="match status" value="1"/>
</dbReference>
<name>A0A1H3NSX4_9PROT</name>
<feature type="domain" description="Glycosyltransferase subfamily 4-like N-terminal" evidence="1">
    <location>
        <begin position="14"/>
        <end position="165"/>
    </location>
</feature>
<dbReference type="Gene3D" id="3.40.50.2000">
    <property type="entry name" value="Glycogen Phosphorylase B"/>
    <property type="match status" value="2"/>
</dbReference>
<dbReference type="InterPro" id="IPR028098">
    <property type="entry name" value="Glyco_trans_4-like_N"/>
</dbReference>
<keyword evidence="2" id="KW-0808">Transferase</keyword>
<dbReference type="EMBL" id="FNOY01000080">
    <property type="protein sequence ID" value="SDY92026.1"/>
    <property type="molecule type" value="Genomic_DNA"/>
</dbReference>
<reference evidence="2 3" key="1">
    <citation type="submission" date="2016-10" db="EMBL/GenBank/DDBJ databases">
        <authorList>
            <person name="de Groot N.N."/>
        </authorList>
    </citation>
    <scope>NUCLEOTIDE SEQUENCE [LARGE SCALE GENOMIC DNA]</scope>
    <source>
        <strain evidence="2 3">Nm1</strain>
    </source>
</reference>
<dbReference type="InterPro" id="IPR050194">
    <property type="entry name" value="Glycosyltransferase_grp1"/>
</dbReference>
<dbReference type="CDD" id="cd03814">
    <property type="entry name" value="GT4-like"/>
    <property type="match status" value="1"/>
</dbReference>
<dbReference type="RefSeq" id="WP_090415674.1">
    <property type="nucleotide sequence ID" value="NZ_FNOY01000080.1"/>
</dbReference>
<organism evidence="2 3">
    <name type="scientific">Nitrosomonas halophila</name>
    <dbReference type="NCBI Taxonomy" id="44576"/>
    <lineage>
        <taxon>Bacteria</taxon>
        <taxon>Pseudomonadati</taxon>
        <taxon>Pseudomonadota</taxon>
        <taxon>Betaproteobacteria</taxon>
        <taxon>Nitrosomonadales</taxon>
        <taxon>Nitrosomonadaceae</taxon>
        <taxon>Nitrosomonas</taxon>
    </lineage>
</organism>
<dbReference type="SUPFAM" id="SSF53756">
    <property type="entry name" value="UDP-Glycosyltransferase/glycogen phosphorylase"/>
    <property type="match status" value="1"/>
</dbReference>
<evidence type="ECO:0000313" key="3">
    <source>
        <dbReference type="Proteomes" id="UP000198640"/>
    </source>
</evidence>
<dbReference type="PANTHER" id="PTHR45947:SF3">
    <property type="entry name" value="SULFOQUINOVOSYL TRANSFERASE SQD2"/>
    <property type="match status" value="1"/>
</dbReference>
<dbReference type="OrthoDB" id="9802525at2"/>
<protein>
    <submittedName>
        <fullName evidence="2">Glycosyltransferase involved in cell wall bisynthesis</fullName>
    </submittedName>
</protein>
<keyword evidence="3" id="KW-1185">Reference proteome</keyword>
<dbReference type="AlphaFoldDB" id="A0A1H3NSX4"/>
<dbReference type="Pfam" id="PF13692">
    <property type="entry name" value="Glyco_trans_1_4"/>
    <property type="match status" value="1"/>
</dbReference>
<sequence length="388" mass="42956">MRLALITDAWQPQVNGVVTTLLELIKELEKLDYQVRVIHPGLFKTYPCPGYPGIDLAVFPKTSLRSLLADFRPNAIHIATEGPLGWAARALCKQAGWSFTSAFHTKFPEILKAATGVPTAWGYAFLKKFHQSSAGVMVPSQSVLNGLHDRGFHNLRAWTHGVDVDFFNYHDQPIQAPMLGDIPRPIALYVGRISYEKNIQVFLEMRFSGSKIVCGAGPLERHLKQAYPNIYWLGILPRAELRNLYASADVFVFPSTADTFGLVLLESMATGTPVACLPVDGPLEVIGSSQAGVMSHDLSAATQQALAIPRAQARSRAETFSWQAATKFLPSIWYRSNRSAPPTAMLAYVNWCTSSLILSDSTTHPTRISQNRRVGTIMELGKQLFTYY</sequence>
<dbReference type="GO" id="GO:0016757">
    <property type="term" value="F:glycosyltransferase activity"/>
    <property type="evidence" value="ECO:0007669"/>
    <property type="project" value="TreeGrafter"/>
</dbReference>
<gene>
    <name evidence="2" type="ORF">SAMN05421881_10806</name>
</gene>